<name>A0A495IHB8_9MICO</name>
<organism evidence="1 2">
    <name type="scientific">Frondihabitans australicus</name>
    <dbReference type="NCBI Taxonomy" id="386892"/>
    <lineage>
        <taxon>Bacteria</taxon>
        <taxon>Bacillati</taxon>
        <taxon>Actinomycetota</taxon>
        <taxon>Actinomycetes</taxon>
        <taxon>Micrococcales</taxon>
        <taxon>Microbacteriaceae</taxon>
        <taxon>Frondihabitans</taxon>
    </lineage>
</organism>
<protein>
    <submittedName>
        <fullName evidence="1">Uncharacterized protein (DUF1697 family)</fullName>
    </submittedName>
</protein>
<proteinExistence type="predicted"/>
<gene>
    <name evidence="1" type="ORF">C8E83_1664</name>
</gene>
<dbReference type="PROSITE" id="PS00430">
    <property type="entry name" value="TONB_DEPENDENT_REC_1"/>
    <property type="match status" value="1"/>
</dbReference>
<accession>A0A495IHB8</accession>
<dbReference type="SUPFAM" id="SSF160379">
    <property type="entry name" value="SP0830-like"/>
    <property type="match status" value="1"/>
</dbReference>
<dbReference type="Pfam" id="PF08002">
    <property type="entry name" value="DUF1697"/>
    <property type="match status" value="1"/>
</dbReference>
<dbReference type="Proteomes" id="UP000280008">
    <property type="component" value="Unassembled WGS sequence"/>
</dbReference>
<comment type="caution">
    <text evidence="1">The sequence shown here is derived from an EMBL/GenBank/DDBJ whole genome shotgun (WGS) entry which is preliminary data.</text>
</comment>
<sequence length="178" mass="18880">MADYVALLRGINVGQAKRVPMAVLRETYGKLGLRDVATLLNSGNAVFAADAEPDPAALRAAVLEATGVDSETIVVSAERFREIAAANPLGADDRTPTRVIVAFAATPLSPEEVEVPAVLDDEPEEMVVTPGAIYQWIPDGVLSTKVPLSFWRTLGTTVTARNQQTVAKIVAVLDKRAG</sequence>
<keyword evidence="2" id="KW-1185">Reference proteome</keyword>
<dbReference type="OrthoDB" id="9806494at2"/>
<dbReference type="AlphaFoldDB" id="A0A495IHB8"/>
<dbReference type="PIRSF" id="PIRSF008502">
    <property type="entry name" value="UCP008502"/>
    <property type="match status" value="1"/>
</dbReference>
<evidence type="ECO:0000313" key="2">
    <source>
        <dbReference type="Proteomes" id="UP000280008"/>
    </source>
</evidence>
<dbReference type="PANTHER" id="PTHR36439:SF1">
    <property type="entry name" value="DUF1697 DOMAIN-CONTAINING PROTEIN"/>
    <property type="match status" value="1"/>
</dbReference>
<dbReference type="RefSeq" id="WP_121369303.1">
    <property type="nucleotide sequence ID" value="NZ_RBKS01000001.1"/>
</dbReference>
<reference evidence="1 2" key="1">
    <citation type="submission" date="2018-10" db="EMBL/GenBank/DDBJ databases">
        <title>Sequencing the genomes of 1000 actinobacteria strains.</title>
        <authorList>
            <person name="Klenk H.-P."/>
        </authorList>
    </citation>
    <scope>NUCLEOTIDE SEQUENCE [LARGE SCALE GENOMIC DNA]</scope>
    <source>
        <strain evidence="1 2">DSM 17894</strain>
    </source>
</reference>
<dbReference type="EMBL" id="RBKS01000001">
    <property type="protein sequence ID" value="RKR74545.1"/>
    <property type="molecule type" value="Genomic_DNA"/>
</dbReference>
<evidence type="ECO:0000313" key="1">
    <source>
        <dbReference type="EMBL" id="RKR74545.1"/>
    </source>
</evidence>
<dbReference type="Gene3D" id="3.30.70.1280">
    <property type="entry name" value="SP0830-like domains"/>
    <property type="match status" value="1"/>
</dbReference>
<dbReference type="InterPro" id="IPR012545">
    <property type="entry name" value="DUF1697"/>
</dbReference>
<dbReference type="InterPro" id="IPR010916">
    <property type="entry name" value="TonB_box_CS"/>
</dbReference>
<dbReference type="PANTHER" id="PTHR36439">
    <property type="entry name" value="BLL4334 PROTEIN"/>
    <property type="match status" value="1"/>
</dbReference>